<comment type="caution">
    <text evidence="5">The sequence shown here is derived from an EMBL/GenBank/DDBJ whole genome shotgun (WGS) entry which is preliminary data.</text>
</comment>
<feature type="compositionally biased region" description="Basic residues" evidence="3">
    <location>
        <begin position="260"/>
        <end position="274"/>
    </location>
</feature>
<feature type="region of interest" description="Disordered" evidence="3">
    <location>
        <begin position="117"/>
        <end position="293"/>
    </location>
</feature>
<feature type="domain" description="RRM" evidence="4">
    <location>
        <begin position="35"/>
        <end position="113"/>
    </location>
</feature>
<feature type="compositionally biased region" description="Low complexity" evidence="3">
    <location>
        <begin position="250"/>
        <end position="259"/>
    </location>
</feature>
<dbReference type="GO" id="GO:0003723">
    <property type="term" value="F:RNA binding"/>
    <property type="evidence" value="ECO:0007669"/>
    <property type="project" value="UniProtKB-UniRule"/>
</dbReference>
<evidence type="ECO:0000256" key="1">
    <source>
        <dbReference type="ARBA" id="ARBA00022884"/>
    </source>
</evidence>
<organism evidence="5 6">
    <name type="scientific">Mycena belliarum</name>
    <dbReference type="NCBI Taxonomy" id="1033014"/>
    <lineage>
        <taxon>Eukaryota</taxon>
        <taxon>Fungi</taxon>
        <taxon>Dikarya</taxon>
        <taxon>Basidiomycota</taxon>
        <taxon>Agaricomycotina</taxon>
        <taxon>Agaricomycetes</taxon>
        <taxon>Agaricomycetidae</taxon>
        <taxon>Agaricales</taxon>
        <taxon>Marasmiineae</taxon>
        <taxon>Mycenaceae</taxon>
        <taxon>Mycena</taxon>
    </lineage>
</organism>
<sequence length="293" mass="33055">MSTRGRSLSPRPTMDQDADMDVDSKQPSAKQPTARVVIITNLSRNVVETHLKTIFGFYGDIVQIDLPVFGKSGQNRGKAALEYADPPSAQKAASHMNGGQIDGAIIKVELSELPIRSRSRSRPRLPRNGHARPRSFSRSRSRSRSPHGPGFRRRGGDGPRMRDSYRGRPFRRGGPPGRDFYRRGRSRSRSRSRSPIRRGPGPQDRLGPRRRSPSYQRGGYGRRRSASRSYSVRSSRSRSRSVSRSRSRSRSSYSSYSRYSRSRTRSRSGSRGKKSMSDIRDSRSRSKSPKGKD</sequence>
<keyword evidence="6" id="KW-1185">Reference proteome</keyword>
<accession>A0AAD6UDY6</accession>
<feature type="compositionally biased region" description="Basic residues" evidence="3">
    <location>
        <begin position="183"/>
        <end position="196"/>
    </location>
</feature>
<reference evidence="5" key="1">
    <citation type="submission" date="2023-03" db="EMBL/GenBank/DDBJ databases">
        <title>Massive genome expansion in bonnet fungi (Mycena s.s.) driven by repeated elements and novel gene families across ecological guilds.</title>
        <authorList>
            <consortium name="Lawrence Berkeley National Laboratory"/>
            <person name="Harder C.B."/>
            <person name="Miyauchi S."/>
            <person name="Viragh M."/>
            <person name="Kuo A."/>
            <person name="Thoen E."/>
            <person name="Andreopoulos B."/>
            <person name="Lu D."/>
            <person name="Skrede I."/>
            <person name="Drula E."/>
            <person name="Henrissat B."/>
            <person name="Morin E."/>
            <person name="Kohler A."/>
            <person name="Barry K."/>
            <person name="LaButti K."/>
            <person name="Morin E."/>
            <person name="Salamov A."/>
            <person name="Lipzen A."/>
            <person name="Mereny Z."/>
            <person name="Hegedus B."/>
            <person name="Baldrian P."/>
            <person name="Stursova M."/>
            <person name="Weitz H."/>
            <person name="Taylor A."/>
            <person name="Grigoriev I.V."/>
            <person name="Nagy L.G."/>
            <person name="Martin F."/>
            <person name="Kauserud H."/>
        </authorList>
    </citation>
    <scope>NUCLEOTIDE SEQUENCE</scope>
    <source>
        <strain evidence="5">CBHHK173m</strain>
    </source>
</reference>
<protein>
    <recommendedName>
        <fullName evidence="4">RRM domain-containing protein</fullName>
    </recommendedName>
</protein>
<evidence type="ECO:0000313" key="5">
    <source>
        <dbReference type="EMBL" id="KAJ7095155.1"/>
    </source>
</evidence>
<dbReference type="EMBL" id="JARJCN010000013">
    <property type="protein sequence ID" value="KAJ7095155.1"/>
    <property type="molecule type" value="Genomic_DNA"/>
</dbReference>
<dbReference type="Pfam" id="PF00076">
    <property type="entry name" value="RRM_1"/>
    <property type="match status" value="1"/>
</dbReference>
<feature type="region of interest" description="Disordered" evidence="3">
    <location>
        <begin position="1"/>
        <end position="32"/>
    </location>
</feature>
<dbReference type="InterPro" id="IPR035979">
    <property type="entry name" value="RBD_domain_sf"/>
</dbReference>
<dbReference type="InterPro" id="IPR012677">
    <property type="entry name" value="Nucleotide-bd_a/b_plait_sf"/>
</dbReference>
<dbReference type="AlphaFoldDB" id="A0AAD6UDY6"/>
<feature type="compositionally biased region" description="Basic residues" evidence="3">
    <location>
        <begin position="117"/>
        <end position="153"/>
    </location>
</feature>
<evidence type="ECO:0000256" key="3">
    <source>
        <dbReference type="SAM" id="MobiDB-lite"/>
    </source>
</evidence>
<dbReference type="InterPro" id="IPR000504">
    <property type="entry name" value="RRM_dom"/>
</dbReference>
<dbReference type="Proteomes" id="UP001222325">
    <property type="component" value="Unassembled WGS sequence"/>
</dbReference>
<dbReference type="GO" id="GO:0005654">
    <property type="term" value="C:nucleoplasm"/>
    <property type="evidence" value="ECO:0007669"/>
    <property type="project" value="TreeGrafter"/>
</dbReference>
<dbReference type="GO" id="GO:0061574">
    <property type="term" value="C:ASAP complex"/>
    <property type="evidence" value="ECO:0007669"/>
    <property type="project" value="TreeGrafter"/>
</dbReference>
<feature type="compositionally biased region" description="Basic and acidic residues" evidence="3">
    <location>
        <begin position="154"/>
        <end position="166"/>
    </location>
</feature>
<dbReference type="SMART" id="SM00360">
    <property type="entry name" value="RRM"/>
    <property type="match status" value="1"/>
</dbReference>
<dbReference type="Gene3D" id="3.30.70.330">
    <property type="match status" value="1"/>
</dbReference>
<evidence type="ECO:0000259" key="4">
    <source>
        <dbReference type="PROSITE" id="PS50102"/>
    </source>
</evidence>
<dbReference type="PANTHER" id="PTHR15481:SF0">
    <property type="entry name" value="LD23870P-RELATED"/>
    <property type="match status" value="1"/>
</dbReference>
<dbReference type="SUPFAM" id="SSF54928">
    <property type="entry name" value="RNA-binding domain, RBD"/>
    <property type="match status" value="1"/>
</dbReference>
<dbReference type="PANTHER" id="PTHR15481">
    <property type="entry name" value="RIBONUCLEIC ACID BINDING PROTEIN S1"/>
    <property type="match status" value="1"/>
</dbReference>
<dbReference type="PROSITE" id="PS50102">
    <property type="entry name" value="RRM"/>
    <property type="match status" value="1"/>
</dbReference>
<name>A0AAD6UDY6_9AGAR</name>
<feature type="compositionally biased region" description="Basic residues" evidence="3">
    <location>
        <begin position="235"/>
        <end position="249"/>
    </location>
</feature>
<dbReference type="GO" id="GO:0000398">
    <property type="term" value="P:mRNA splicing, via spliceosome"/>
    <property type="evidence" value="ECO:0007669"/>
    <property type="project" value="TreeGrafter"/>
</dbReference>
<feature type="compositionally biased region" description="Basic and acidic residues" evidence="3">
    <location>
        <begin position="275"/>
        <end position="293"/>
    </location>
</feature>
<proteinExistence type="predicted"/>
<gene>
    <name evidence="5" type="ORF">B0H15DRAFT_828293</name>
</gene>
<evidence type="ECO:0000313" key="6">
    <source>
        <dbReference type="Proteomes" id="UP001222325"/>
    </source>
</evidence>
<keyword evidence="1 2" id="KW-0694">RNA-binding</keyword>
<evidence type="ECO:0000256" key="2">
    <source>
        <dbReference type="PROSITE-ProRule" id="PRU00176"/>
    </source>
</evidence>
<dbReference type="GO" id="GO:0005737">
    <property type="term" value="C:cytoplasm"/>
    <property type="evidence" value="ECO:0007669"/>
    <property type="project" value="TreeGrafter"/>
</dbReference>